<evidence type="ECO:0008006" key="4">
    <source>
        <dbReference type="Google" id="ProtNLM"/>
    </source>
</evidence>
<dbReference type="Gene3D" id="3.30.70.1230">
    <property type="entry name" value="Nucleotide cyclase"/>
    <property type="match status" value="1"/>
</dbReference>
<accession>A0A0F4K1Y5</accession>
<feature type="compositionally biased region" description="Low complexity" evidence="1">
    <location>
        <begin position="192"/>
        <end position="206"/>
    </location>
</feature>
<dbReference type="AlphaFoldDB" id="A0A0F4K1Y5"/>
<evidence type="ECO:0000256" key="1">
    <source>
        <dbReference type="SAM" id="MobiDB-lite"/>
    </source>
</evidence>
<protein>
    <recommendedName>
        <fullName evidence="4">Aromatic ring-opening dioxygenase LigA</fullName>
    </recommendedName>
</protein>
<organism evidence="2 3">
    <name type="scientific">Streptomyces katrae</name>
    <dbReference type="NCBI Taxonomy" id="68223"/>
    <lineage>
        <taxon>Bacteria</taxon>
        <taxon>Bacillati</taxon>
        <taxon>Actinomycetota</taxon>
        <taxon>Actinomycetes</taxon>
        <taxon>Kitasatosporales</taxon>
        <taxon>Streptomycetaceae</taxon>
        <taxon>Streptomyces</taxon>
    </lineage>
</organism>
<dbReference type="EMBL" id="JZWV01000003">
    <property type="protein sequence ID" value="KJY39923.1"/>
    <property type="molecule type" value="Genomic_DNA"/>
</dbReference>
<keyword evidence="3" id="KW-1185">Reference proteome</keyword>
<evidence type="ECO:0000313" key="3">
    <source>
        <dbReference type="Proteomes" id="UP000033551"/>
    </source>
</evidence>
<dbReference type="OrthoDB" id="3482507at2"/>
<proteinExistence type="predicted"/>
<feature type="region of interest" description="Disordered" evidence="1">
    <location>
        <begin position="192"/>
        <end position="220"/>
    </location>
</feature>
<dbReference type="PATRIC" id="fig|68223.7.peg.44"/>
<gene>
    <name evidence="2" type="ORF">VR44_00230</name>
</gene>
<dbReference type="Proteomes" id="UP000033551">
    <property type="component" value="Unassembled WGS sequence"/>
</dbReference>
<sequence>MTHPLNRTLLLLDIEKFSDRDDVEQTYLRRMLYDVVERVLQSAGIDQTLHLRADRGDGVLVMIDANASLPLLLRVLLTEAPAQLREVNRMASSAAQIRLRAVVATGFVTVDAIDGWVGTDLNQACRLLDADTLRAALREGNSDIALCVSESVHAGIVRHDHQGIPADAFHPITVQSKNGPLKAWLHGPVPAAAATAPPAQEPTPARQQERAAAEGGGAVEFHGTNSGVVAGQINGPMIQGGVINGGVTFHGNPGDGR</sequence>
<name>A0A0F4K1Y5_9ACTN</name>
<comment type="caution">
    <text evidence="2">The sequence shown here is derived from an EMBL/GenBank/DDBJ whole genome shotgun (WGS) entry which is preliminary data.</text>
</comment>
<evidence type="ECO:0000313" key="2">
    <source>
        <dbReference type="EMBL" id="KJY39923.1"/>
    </source>
</evidence>
<dbReference type="InterPro" id="IPR029787">
    <property type="entry name" value="Nucleotide_cyclase"/>
</dbReference>
<dbReference type="RefSeq" id="WP_045945281.1">
    <property type="nucleotide sequence ID" value="NZ_JZWV01000003.1"/>
</dbReference>
<reference evidence="2 3" key="1">
    <citation type="submission" date="2015-02" db="EMBL/GenBank/DDBJ databases">
        <authorList>
            <person name="Ju K.-S."/>
            <person name="Doroghazi J.R."/>
            <person name="Metcalf W."/>
        </authorList>
    </citation>
    <scope>NUCLEOTIDE SEQUENCE [LARGE SCALE GENOMIC DNA]</scope>
    <source>
        <strain evidence="2 3">NRRL ISP-5550</strain>
    </source>
</reference>